<dbReference type="PANTHER" id="PTHR46825">
    <property type="entry name" value="D-ALANYL-D-ALANINE-CARBOXYPEPTIDASE/ENDOPEPTIDASE AMPH"/>
    <property type="match status" value="1"/>
</dbReference>
<evidence type="ECO:0000313" key="4">
    <source>
        <dbReference type="Proteomes" id="UP000000852"/>
    </source>
</evidence>
<feature type="signal peptide" evidence="1">
    <location>
        <begin position="1"/>
        <end position="19"/>
    </location>
</feature>
<dbReference type="Gene3D" id="3.40.710.10">
    <property type="entry name" value="DD-peptidase/beta-lactamase superfamily"/>
    <property type="match status" value="1"/>
</dbReference>
<evidence type="ECO:0000313" key="3">
    <source>
        <dbReference type="EMBL" id="ACU03193.1"/>
    </source>
</evidence>
<evidence type="ECO:0000259" key="2">
    <source>
        <dbReference type="Pfam" id="PF00144"/>
    </source>
</evidence>
<evidence type="ECO:0000256" key="1">
    <source>
        <dbReference type="SAM" id="SignalP"/>
    </source>
</evidence>
<dbReference type="AlphaFoldDB" id="C6Y2Y0"/>
<dbReference type="HOGENOM" id="CLU_020027_7_4_10"/>
<reference evidence="3 4" key="1">
    <citation type="journal article" date="2009" name="Stand. Genomic Sci.">
        <title>Complete genome sequence of Pedobacter heparinus type strain (HIM 762-3).</title>
        <authorList>
            <person name="Han C."/>
            <person name="Spring S."/>
            <person name="Lapidus A."/>
            <person name="Del Rio T.G."/>
            <person name="Tice H."/>
            <person name="Copeland A."/>
            <person name="Cheng J.F."/>
            <person name="Lucas S."/>
            <person name="Chen F."/>
            <person name="Nolan M."/>
            <person name="Bruce D."/>
            <person name="Goodwin L."/>
            <person name="Pitluck S."/>
            <person name="Ivanova N."/>
            <person name="Mavromatis K."/>
            <person name="Mikhailova N."/>
            <person name="Pati A."/>
            <person name="Chen A."/>
            <person name="Palaniappan K."/>
            <person name="Land M."/>
            <person name="Hauser L."/>
            <person name="Chang Y.J."/>
            <person name="Jeffries C.C."/>
            <person name="Saunders E."/>
            <person name="Chertkov O."/>
            <person name="Brettin T."/>
            <person name="Goker M."/>
            <person name="Rohde M."/>
            <person name="Bristow J."/>
            <person name="Eisen J.A."/>
            <person name="Markowitz V."/>
            <person name="Hugenholtz P."/>
            <person name="Kyrpides N.C."/>
            <person name="Klenk H.P."/>
            <person name="Detter J.C."/>
        </authorList>
    </citation>
    <scope>NUCLEOTIDE SEQUENCE [LARGE SCALE GENOMIC DNA]</scope>
    <source>
        <strain evidence="4">ATCC 13125 / DSM 2366 / CIP 104194 / JCM 7457 / NBRC 12017 / NCIMB 9290 / NRRL B-14731 / HIM 762-3</strain>
    </source>
</reference>
<dbReference type="SUPFAM" id="SSF56601">
    <property type="entry name" value="beta-lactamase/transpeptidase-like"/>
    <property type="match status" value="1"/>
</dbReference>
<sequence length="352" mass="38747">MKKLVVLFVLLIGCKFVTAQVGGANPMRTGLDSVVDKTAQAYMLKKGRVGLSIGIVTARGIHKYHYGEVAPGTKKLPDDYSIYEIGSITKTFTGLLVAQAIVEGKMEMNADIRKYLPGRFSNLQYAGGEAIKLGSVLTHTAQLPFSFEAGDEASFLKQLAELKVDSLKPRYAYSNVGYKLLGYALEQMYQLPYDELLARNITSVLKMKDTRVSYANKDRLLQGFDKDGKPTSPISAVMPGAGAIHSNLEDMLKYTVYQLAENDAAVKLTHRVMYGNVDQNAKGLQWDIGKTRNWDYYIRADGGTEGFRTFCALYPDESIGIVLLSNQTDDMTGGDLYGIIVAVLGELKSKKN</sequence>
<protein>
    <submittedName>
        <fullName evidence="3">Beta-lactamase</fullName>
    </submittedName>
</protein>
<keyword evidence="1" id="KW-0732">Signal</keyword>
<feature type="domain" description="Beta-lactamase-related" evidence="2">
    <location>
        <begin position="35"/>
        <end position="330"/>
    </location>
</feature>
<keyword evidence="4" id="KW-1185">Reference proteome</keyword>
<dbReference type="KEGG" id="phe:Phep_0971"/>
<feature type="chain" id="PRO_5002974518" evidence="1">
    <location>
        <begin position="20"/>
        <end position="352"/>
    </location>
</feature>
<dbReference type="Proteomes" id="UP000000852">
    <property type="component" value="Chromosome"/>
</dbReference>
<proteinExistence type="predicted"/>
<dbReference type="OrthoDB" id="9793489at2"/>
<name>C6Y2Y0_PEDHD</name>
<dbReference type="eggNOG" id="COG1680">
    <property type="taxonomic scope" value="Bacteria"/>
</dbReference>
<dbReference type="InterPro" id="IPR001466">
    <property type="entry name" value="Beta-lactam-related"/>
</dbReference>
<dbReference type="InterPro" id="IPR050491">
    <property type="entry name" value="AmpC-like"/>
</dbReference>
<dbReference type="Pfam" id="PF00144">
    <property type="entry name" value="Beta-lactamase"/>
    <property type="match status" value="1"/>
</dbReference>
<dbReference type="PANTHER" id="PTHR46825:SF8">
    <property type="entry name" value="BETA-LACTAMASE-RELATED"/>
    <property type="match status" value="1"/>
</dbReference>
<accession>C6Y2Y0</accession>
<gene>
    <name evidence="3" type="ordered locus">Phep_0971</name>
</gene>
<organism evidence="3 4">
    <name type="scientific">Pedobacter heparinus (strain ATCC 13125 / DSM 2366 / CIP 104194 / JCM 7457 / NBRC 12017 / NCIMB 9290 / NRRL B-14731 / HIM 762-3)</name>
    <dbReference type="NCBI Taxonomy" id="485917"/>
    <lineage>
        <taxon>Bacteria</taxon>
        <taxon>Pseudomonadati</taxon>
        <taxon>Bacteroidota</taxon>
        <taxon>Sphingobacteriia</taxon>
        <taxon>Sphingobacteriales</taxon>
        <taxon>Sphingobacteriaceae</taxon>
        <taxon>Pedobacter</taxon>
    </lineage>
</organism>
<dbReference type="EMBL" id="CP001681">
    <property type="protein sequence ID" value="ACU03193.1"/>
    <property type="molecule type" value="Genomic_DNA"/>
</dbReference>
<dbReference type="InterPro" id="IPR012338">
    <property type="entry name" value="Beta-lactam/transpept-like"/>
</dbReference>
<dbReference type="STRING" id="485917.Phep_0971"/>
<dbReference type="RefSeq" id="WP_012781137.1">
    <property type="nucleotide sequence ID" value="NC_013061.1"/>
</dbReference>